<sequence>MISKKVYLVFQLLFLIYLFHISNGLECKVCQKNDPNCSLGENIKTRKCENDNDYCFSWFDRKGSVVGTERGCMSSDTPEYEAIKEIIGNKNNGCLKSVNSLDCFKFCSVDNYNGLDCKVCQKNDPNCLLGENVETRKCENDNDYCFSWFDRKGSVVGTERDYNGLECKVCQKNDPNCSLGENIKTRKCENDNDYCFSWFDRKGSVVGTERDCMSSDTPEYEAIKEIIGNKNNGCVKSVNSLDCFKFCSVDNCN</sequence>
<organism evidence="2 3">
    <name type="scientific">Adineta steineri</name>
    <dbReference type="NCBI Taxonomy" id="433720"/>
    <lineage>
        <taxon>Eukaryota</taxon>
        <taxon>Metazoa</taxon>
        <taxon>Spiralia</taxon>
        <taxon>Gnathifera</taxon>
        <taxon>Rotifera</taxon>
        <taxon>Eurotatoria</taxon>
        <taxon>Bdelloidea</taxon>
        <taxon>Adinetida</taxon>
        <taxon>Adinetidae</taxon>
        <taxon>Adineta</taxon>
    </lineage>
</organism>
<feature type="signal peptide" evidence="1">
    <location>
        <begin position="1"/>
        <end position="24"/>
    </location>
</feature>
<gene>
    <name evidence="2" type="ORF">VCS650_LOCUS12544</name>
</gene>
<feature type="chain" id="PRO_5032718874" evidence="1">
    <location>
        <begin position="25"/>
        <end position="253"/>
    </location>
</feature>
<dbReference type="InterPro" id="IPR045860">
    <property type="entry name" value="Snake_toxin-like_sf"/>
</dbReference>
<proteinExistence type="predicted"/>
<evidence type="ECO:0000313" key="2">
    <source>
        <dbReference type="EMBL" id="CAF0959926.1"/>
    </source>
</evidence>
<name>A0A814DLA7_9BILA</name>
<dbReference type="EMBL" id="CAJNON010000097">
    <property type="protein sequence ID" value="CAF0959926.1"/>
    <property type="molecule type" value="Genomic_DNA"/>
</dbReference>
<keyword evidence="1" id="KW-0732">Signal</keyword>
<accession>A0A814DLA7</accession>
<evidence type="ECO:0000256" key="1">
    <source>
        <dbReference type="SAM" id="SignalP"/>
    </source>
</evidence>
<dbReference type="SUPFAM" id="SSF57302">
    <property type="entry name" value="Snake toxin-like"/>
    <property type="match status" value="1"/>
</dbReference>
<evidence type="ECO:0000313" key="3">
    <source>
        <dbReference type="Proteomes" id="UP000663891"/>
    </source>
</evidence>
<reference evidence="2" key="1">
    <citation type="submission" date="2021-02" db="EMBL/GenBank/DDBJ databases">
        <authorList>
            <person name="Nowell W R."/>
        </authorList>
    </citation>
    <scope>NUCLEOTIDE SEQUENCE</scope>
</reference>
<comment type="caution">
    <text evidence="2">The sequence shown here is derived from an EMBL/GenBank/DDBJ whole genome shotgun (WGS) entry which is preliminary data.</text>
</comment>
<dbReference type="Proteomes" id="UP000663891">
    <property type="component" value="Unassembled WGS sequence"/>
</dbReference>
<dbReference type="AlphaFoldDB" id="A0A814DLA7"/>
<protein>
    <submittedName>
        <fullName evidence="2">Uncharacterized protein</fullName>
    </submittedName>
</protein>